<feature type="transmembrane region" description="Helical" evidence="2">
    <location>
        <begin position="354"/>
        <end position="375"/>
    </location>
</feature>
<feature type="coiled-coil region" evidence="1">
    <location>
        <begin position="248"/>
        <end position="275"/>
    </location>
</feature>
<protein>
    <recommendedName>
        <fullName evidence="3">DUF6161 domain-containing protein</fullName>
    </recommendedName>
</protein>
<reference evidence="4" key="1">
    <citation type="submission" date="2018-07" db="EMBL/GenBank/DDBJ databases">
        <title>Complete genome sequence of Sphingomonas bisphenolicum strain AO1, a bisphenol A degradative bacterium isolated from Japanese farm field.</title>
        <authorList>
            <person name="Murakami M."/>
            <person name="Koh M."/>
            <person name="Koba S."/>
            <person name="Matsumura Y."/>
        </authorList>
    </citation>
    <scope>NUCLEOTIDE SEQUENCE</scope>
    <source>
        <strain evidence="4">AO1</strain>
    </source>
</reference>
<sequence>MGQEAYIIQYNSVPNIERASRKTIGSYIDHETAEWLSFLAELPSLAGQLTFQIGQVSHNGASLAKSLDQLGKLVDDAGKFNSFSRASFRRSNILPPPSESVEGRLVLGLYHTGRSQDAVAAYFRYAAIEAGVPLNRNGPEVLRAPMERGELLIAAAHAASVVPGHKVVSDGLRSARVRATAVLKALDGTVGEAVQVNAQHGASLRATRDRIGQHAMKLRAIFVGAERGRTRNYRAWRSEIELEVERRFAEADIRIARLDRLAEEKQKKRDDAFEALKDLFYTQLRLRAPVALWEERAKSHRARASKALRNFWIAAVVAVILGLGVPWLAGDYIADSFAKVSCLPGKTPSCSRVFSAKGPLTVAGVLLMTSLILWATKMQYRIFLSERHLSLDADEKRAFAETFMALKEDTTVDPANETIVLTSLFRPMQDGIIKDGDGGFDLSAAALLAKQMAR</sequence>
<name>A0ABM7G705_9SPHN</name>
<evidence type="ECO:0000313" key="5">
    <source>
        <dbReference type="Proteomes" id="UP001059971"/>
    </source>
</evidence>
<keyword evidence="1" id="KW-0175">Coiled coil</keyword>
<dbReference type="InterPro" id="IPR046159">
    <property type="entry name" value="DUF6161"/>
</dbReference>
<keyword evidence="5" id="KW-1185">Reference proteome</keyword>
<keyword evidence="2" id="KW-0472">Membrane</keyword>
<gene>
    <name evidence="4" type="ORF">SBA_ch1_27100</name>
</gene>
<feature type="transmembrane region" description="Helical" evidence="2">
    <location>
        <begin position="311"/>
        <end position="334"/>
    </location>
</feature>
<dbReference type="Proteomes" id="UP001059971">
    <property type="component" value="Chromosome 1"/>
</dbReference>
<organism evidence="4 5">
    <name type="scientific">Sphingomonas bisphenolicum</name>
    <dbReference type="NCBI Taxonomy" id="296544"/>
    <lineage>
        <taxon>Bacteria</taxon>
        <taxon>Pseudomonadati</taxon>
        <taxon>Pseudomonadota</taxon>
        <taxon>Alphaproteobacteria</taxon>
        <taxon>Sphingomonadales</taxon>
        <taxon>Sphingomonadaceae</taxon>
        <taxon>Sphingomonas</taxon>
    </lineage>
</organism>
<proteinExistence type="predicted"/>
<dbReference type="Pfam" id="PF19658">
    <property type="entry name" value="DUF6161"/>
    <property type="match status" value="1"/>
</dbReference>
<dbReference type="RefSeq" id="WP_120249897.1">
    <property type="nucleotide sequence ID" value="NZ_AP018817.1"/>
</dbReference>
<accession>A0ABM7G705</accession>
<evidence type="ECO:0000256" key="1">
    <source>
        <dbReference type="SAM" id="Coils"/>
    </source>
</evidence>
<keyword evidence="2" id="KW-1133">Transmembrane helix</keyword>
<dbReference type="EMBL" id="AP018817">
    <property type="protein sequence ID" value="BBF70510.1"/>
    <property type="molecule type" value="Genomic_DNA"/>
</dbReference>
<evidence type="ECO:0000256" key="2">
    <source>
        <dbReference type="SAM" id="Phobius"/>
    </source>
</evidence>
<keyword evidence="2" id="KW-0812">Transmembrane</keyword>
<feature type="domain" description="DUF6161" evidence="3">
    <location>
        <begin position="231"/>
        <end position="435"/>
    </location>
</feature>
<evidence type="ECO:0000313" key="4">
    <source>
        <dbReference type="EMBL" id="BBF70510.1"/>
    </source>
</evidence>
<evidence type="ECO:0000259" key="3">
    <source>
        <dbReference type="Pfam" id="PF19658"/>
    </source>
</evidence>